<dbReference type="RefSeq" id="WP_343770088.1">
    <property type="nucleotide sequence ID" value="NZ_BAAACF010000003.1"/>
</dbReference>
<sequence>MKNKEKKKWTILIYADGNNEMEEVIYKSIEDCIGVGINKDINVVIQIGILSSGVKRYYLNSSEPIVLQDLSKTNMADPNNLYNFVSFGTKEFPAHHYMLILSGHGADFIGGLTDTSLEDNYIMGIPEMVKAIGLGSIHSRSIIDILILDMCFMNSIEILYELTQYNESIKSMITYTNFAPYSGLNYNILIRSMGENLNVNDMDLFIKHIINNLNFELTAYKLDKLQLELIKKQFSHLAFDYLNNKGGNENPINLVKSDNINEINSLIESIIIYSKTKFNGINSSINIICHDISKLIGFYHKLGFSKNNYWTNLLYNNLEGINSSPINRVKVRTADSSTALIHYILKF</sequence>
<dbReference type="PANTHER" id="PTHR37835:SF1">
    <property type="entry name" value="ALPHA-CLOSTRIPAIN"/>
    <property type="match status" value="1"/>
</dbReference>
<organism evidence="1 2">
    <name type="scientific">Clostridium malenominatum</name>
    <dbReference type="NCBI Taxonomy" id="1539"/>
    <lineage>
        <taxon>Bacteria</taxon>
        <taxon>Bacillati</taxon>
        <taxon>Bacillota</taxon>
        <taxon>Clostridia</taxon>
        <taxon>Eubacteriales</taxon>
        <taxon>Clostridiaceae</taxon>
        <taxon>Clostridium</taxon>
    </lineage>
</organism>
<dbReference type="Gene3D" id="3.40.50.11970">
    <property type="match status" value="1"/>
</dbReference>
<proteinExistence type="predicted"/>
<dbReference type="Pfam" id="PF03415">
    <property type="entry name" value="Peptidase_C11"/>
    <property type="match status" value="1"/>
</dbReference>
<evidence type="ECO:0008006" key="3">
    <source>
        <dbReference type="Google" id="ProtNLM"/>
    </source>
</evidence>
<evidence type="ECO:0000313" key="1">
    <source>
        <dbReference type="EMBL" id="GAA0727181.1"/>
    </source>
</evidence>
<name>A0ABP3UCY8_9CLOT</name>
<reference evidence="2" key="1">
    <citation type="journal article" date="2019" name="Int. J. Syst. Evol. Microbiol.">
        <title>The Global Catalogue of Microorganisms (GCM) 10K type strain sequencing project: providing services to taxonomists for standard genome sequencing and annotation.</title>
        <authorList>
            <consortium name="The Broad Institute Genomics Platform"/>
            <consortium name="The Broad Institute Genome Sequencing Center for Infectious Disease"/>
            <person name="Wu L."/>
            <person name="Ma J."/>
        </authorList>
    </citation>
    <scope>NUCLEOTIDE SEQUENCE [LARGE SCALE GENOMIC DNA]</scope>
    <source>
        <strain evidence="2">JCM 1405</strain>
    </source>
</reference>
<dbReference type="PANTHER" id="PTHR37835">
    <property type="entry name" value="ALPHA-CLOSTRIPAIN"/>
    <property type="match status" value="1"/>
</dbReference>
<evidence type="ECO:0000313" key="2">
    <source>
        <dbReference type="Proteomes" id="UP001500339"/>
    </source>
</evidence>
<gene>
    <name evidence="1" type="ORF">GCM10008905_24480</name>
</gene>
<accession>A0ABP3UCY8</accession>
<dbReference type="InterPro" id="IPR005077">
    <property type="entry name" value="Peptidase_C11"/>
</dbReference>
<protein>
    <recommendedName>
        <fullName evidence="3">Clostripain</fullName>
    </recommendedName>
</protein>
<dbReference type="EMBL" id="BAAACF010000003">
    <property type="protein sequence ID" value="GAA0727181.1"/>
    <property type="molecule type" value="Genomic_DNA"/>
</dbReference>
<keyword evidence="2" id="KW-1185">Reference proteome</keyword>
<dbReference type="Proteomes" id="UP001500339">
    <property type="component" value="Unassembled WGS sequence"/>
</dbReference>
<comment type="caution">
    <text evidence="1">The sequence shown here is derived from an EMBL/GenBank/DDBJ whole genome shotgun (WGS) entry which is preliminary data.</text>
</comment>